<accession>A0A1F6MQD8</accession>
<comment type="caution">
    <text evidence="1">The sequence shown here is derived from an EMBL/GenBank/DDBJ whole genome shotgun (WGS) entry which is preliminary data.</text>
</comment>
<dbReference type="AlphaFoldDB" id="A0A1F6MQD8"/>
<dbReference type="EMBL" id="MFQE01000009">
    <property type="protein sequence ID" value="OGH73879.1"/>
    <property type="molecule type" value="Genomic_DNA"/>
</dbReference>
<protein>
    <submittedName>
        <fullName evidence="1">Uncharacterized protein</fullName>
    </submittedName>
</protein>
<organism evidence="1 2">
    <name type="scientific">Candidatus Magasanikbacteria bacterium RIFCSPHIGHO2_02_FULL_51_14</name>
    <dbReference type="NCBI Taxonomy" id="1798683"/>
    <lineage>
        <taxon>Bacteria</taxon>
        <taxon>Candidatus Magasanikiibacteriota</taxon>
    </lineage>
</organism>
<dbReference type="Proteomes" id="UP000177457">
    <property type="component" value="Unassembled WGS sequence"/>
</dbReference>
<evidence type="ECO:0000313" key="2">
    <source>
        <dbReference type="Proteomes" id="UP000177457"/>
    </source>
</evidence>
<name>A0A1F6MQD8_9BACT</name>
<proteinExistence type="predicted"/>
<reference evidence="1 2" key="1">
    <citation type="journal article" date="2016" name="Nat. Commun.">
        <title>Thousands of microbial genomes shed light on interconnected biogeochemical processes in an aquifer system.</title>
        <authorList>
            <person name="Anantharaman K."/>
            <person name="Brown C.T."/>
            <person name="Hug L.A."/>
            <person name="Sharon I."/>
            <person name="Castelle C.J."/>
            <person name="Probst A.J."/>
            <person name="Thomas B.C."/>
            <person name="Singh A."/>
            <person name="Wilkins M.J."/>
            <person name="Karaoz U."/>
            <person name="Brodie E.L."/>
            <person name="Williams K.H."/>
            <person name="Hubbard S.S."/>
            <person name="Banfield J.F."/>
        </authorList>
    </citation>
    <scope>NUCLEOTIDE SEQUENCE [LARGE SCALE GENOMIC DNA]</scope>
</reference>
<sequence length="293" mass="31644">MGKSPPITWPTKKEVSAMKVLTMHPALVPEGALRALLTLDFNKSFPPQVEEYLRALPDPRGFRRIVLVGQAAAACLILPALEMLGGLPELILYGMGKDATPLGELDLAEYRHKTVRPRRAELPRGTAYEGFTVLDGGGRGLTPVQRAELAAALGVEETLIRVFDVNMGQVNFAEPHKGMAEKILGHELTFEDLTSGRVLHLPAGSGLVAAVMATTIYGLGEAWPRCVRLNRQADGEFHLAEILDCQRMRQFGVELGGQLDAAVPRVTLSGNIPAAFREALAMIATAHGVELRG</sequence>
<gene>
    <name evidence="1" type="ORF">A3C90_04620</name>
</gene>
<evidence type="ECO:0000313" key="1">
    <source>
        <dbReference type="EMBL" id="OGH73879.1"/>
    </source>
</evidence>